<dbReference type="Gene3D" id="2.130.10.130">
    <property type="entry name" value="Integrin alpha, N-terminal"/>
    <property type="match status" value="2"/>
</dbReference>
<evidence type="ECO:0000259" key="15">
    <source>
        <dbReference type="PROSITE" id="PS50234"/>
    </source>
</evidence>
<gene>
    <name evidence="16" type="primary">Itga10_0</name>
    <name evidence="16" type="ORF">BUCCAP_R14614</name>
</gene>
<dbReference type="GO" id="GO:0007160">
    <property type="term" value="P:cell-matrix adhesion"/>
    <property type="evidence" value="ECO:0007669"/>
    <property type="project" value="TreeGrafter"/>
</dbReference>
<evidence type="ECO:0000256" key="11">
    <source>
        <dbReference type="ARBA" id="ARBA00023170"/>
    </source>
</evidence>
<dbReference type="GO" id="GO:0046872">
    <property type="term" value="F:metal ion binding"/>
    <property type="evidence" value="ECO:0007669"/>
    <property type="project" value="UniProtKB-KW"/>
</dbReference>
<dbReference type="GO" id="GO:0007229">
    <property type="term" value="P:integrin-mediated signaling pathway"/>
    <property type="evidence" value="ECO:0007669"/>
    <property type="project" value="UniProtKB-KW"/>
</dbReference>
<dbReference type="GO" id="GO:0033627">
    <property type="term" value="P:cell adhesion mediated by integrin"/>
    <property type="evidence" value="ECO:0007669"/>
    <property type="project" value="TreeGrafter"/>
</dbReference>
<keyword evidence="10" id="KW-0472">Membrane</keyword>
<keyword evidence="11 14" id="KW-0675">Receptor</keyword>
<keyword evidence="17" id="KW-1185">Reference proteome</keyword>
<dbReference type="FunFam" id="3.40.50.410:FF:000012">
    <property type="entry name" value="Integrin, alpha 10"/>
    <property type="match status" value="1"/>
</dbReference>
<dbReference type="Proteomes" id="UP000534107">
    <property type="component" value="Unassembled WGS sequence"/>
</dbReference>
<evidence type="ECO:0000256" key="3">
    <source>
        <dbReference type="ARBA" id="ARBA00022692"/>
    </source>
</evidence>
<dbReference type="OrthoDB" id="5317514at2759"/>
<evidence type="ECO:0000256" key="2">
    <source>
        <dbReference type="ARBA" id="ARBA00008054"/>
    </source>
</evidence>
<organism evidence="16 17">
    <name type="scientific">Bucco capensis</name>
    <name type="common">collared puffbird</name>
    <dbReference type="NCBI Taxonomy" id="135168"/>
    <lineage>
        <taxon>Eukaryota</taxon>
        <taxon>Metazoa</taxon>
        <taxon>Chordata</taxon>
        <taxon>Craniata</taxon>
        <taxon>Vertebrata</taxon>
        <taxon>Euteleostomi</taxon>
        <taxon>Archelosauria</taxon>
        <taxon>Archosauria</taxon>
        <taxon>Dinosauria</taxon>
        <taxon>Saurischia</taxon>
        <taxon>Theropoda</taxon>
        <taxon>Coelurosauria</taxon>
        <taxon>Aves</taxon>
        <taxon>Neognathae</taxon>
        <taxon>Neoaves</taxon>
        <taxon>Telluraves</taxon>
        <taxon>Coraciimorphae</taxon>
        <taxon>Piciformes</taxon>
        <taxon>Bucconidae</taxon>
        <taxon>Bucco</taxon>
    </lineage>
</organism>
<feature type="repeat" description="FG-GAP" evidence="13">
    <location>
        <begin position="511"/>
        <end position="568"/>
    </location>
</feature>
<dbReference type="InterPro" id="IPR002035">
    <property type="entry name" value="VWF_A"/>
</dbReference>
<dbReference type="PROSITE" id="PS50234">
    <property type="entry name" value="VWFA"/>
    <property type="match status" value="1"/>
</dbReference>
<dbReference type="PANTHER" id="PTHR23220:SF26">
    <property type="entry name" value="INTEGRIN ALPHA-10"/>
    <property type="match status" value="1"/>
</dbReference>
<feature type="non-terminal residue" evidence="16">
    <location>
        <position position="572"/>
    </location>
</feature>
<dbReference type="EMBL" id="VWZO01015902">
    <property type="protein sequence ID" value="NXH18870.1"/>
    <property type="molecule type" value="Genomic_DNA"/>
</dbReference>
<dbReference type="InterPro" id="IPR000413">
    <property type="entry name" value="Integrin_alpha"/>
</dbReference>
<evidence type="ECO:0000256" key="1">
    <source>
        <dbReference type="ARBA" id="ARBA00004479"/>
    </source>
</evidence>
<evidence type="ECO:0000256" key="6">
    <source>
        <dbReference type="ARBA" id="ARBA00022737"/>
    </source>
</evidence>
<dbReference type="GO" id="GO:0008305">
    <property type="term" value="C:integrin complex"/>
    <property type="evidence" value="ECO:0007669"/>
    <property type="project" value="InterPro"/>
</dbReference>
<evidence type="ECO:0000313" key="16">
    <source>
        <dbReference type="EMBL" id="NXH18870.1"/>
    </source>
</evidence>
<accession>A0A7K9I0I0</accession>
<dbReference type="PRINTS" id="PR00453">
    <property type="entry name" value="VWFADOMAIN"/>
</dbReference>
<evidence type="ECO:0000256" key="8">
    <source>
        <dbReference type="ARBA" id="ARBA00022889"/>
    </source>
</evidence>
<keyword evidence="8 14" id="KW-0130">Cell adhesion</keyword>
<comment type="similarity">
    <text evidence="2 14">Belongs to the integrin alpha chain family.</text>
</comment>
<feature type="domain" description="VWFA" evidence="15">
    <location>
        <begin position="145"/>
        <end position="282"/>
    </location>
</feature>
<name>A0A7K9I0I0_9PICI</name>
<dbReference type="SMART" id="SM00191">
    <property type="entry name" value="Int_alpha"/>
    <property type="match status" value="4"/>
</dbReference>
<comment type="caution">
    <text evidence="16">The sequence shown here is derived from an EMBL/GenBank/DDBJ whole genome shotgun (WGS) entry which is preliminary data.</text>
</comment>
<keyword evidence="6" id="KW-0677">Repeat</keyword>
<dbReference type="PROSITE" id="PS51470">
    <property type="entry name" value="FG_GAP"/>
    <property type="match status" value="2"/>
</dbReference>
<keyword evidence="9 14" id="KW-0401">Integrin</keyword>
<dbReference type="Gene3D" id="3.40.50.410">
    <property type="entry name" value="von Willebrand factor, type A domain"/>
    <property type="match status" value="1"/>
</dbReference>
<dbReference type="InterPro" id="IPR036465">
    <property type="entry name" value="vWFA_dom_sf"/>
</dbReference>
<dbReference type="GO" id="GO:0009897">
    <property type="term" value="C:external side of plasma membrane"/>
    <property type="evidence" value="ECO:0007669"/>
    <property type="project" value="TreeGrafter"/>
</dbReference>
<evidence type="ECO:0000256" key="14">
    <source>
        <dbReference type="RuleBase" id="RU003762"/>
    </source>
</evidence>
<evidence type="ECO:0000256" key="7">
    <source>
        <dbReference type="ARBA" id="ARBA00022837"/>
    </source>
</evidence>
<evidence type="ECO:0000256" key="5">
    <source>
        <dbReference type="ARBA" id="ARBA00022729"/>
    </source>
</evidence>
<evidence type="ECO:0000256" key="4">
    <source>
        <dbReference type="ARBA" id="ARBA00022723"/>
    </source>
</evidence>
<evidence type="ECO:0000256" key="13">
    <source>
        <dbReference type="PROSITE-ProRule" id="PRU00803"/>
    </source>
</evidence>
<dbReference type="SUPFAM" id="SSF53300">
    <property type="entry name" value="vWA-like"/>
    <property type="match status" value="1"/>
</dbReference>
<feature type="repeat" description="FG-GAP" evidence="13">
    <location>
        <begin position="448"/>
        <end position="510"/>
    </location>
</feature>
<protein>
    <submittedName>
        <fullName evidence="16">ITA10 protein</fullName>
    </submittedName>
</protein>
<dbReference type="GO" id="GO:0098609">
    <property type="term" value="P:cell-cell adhesion"/>
    <property type="evidence" value="ECO:0007669"/>
    <property type="project" value="TreeGrafter"/>
</dbReference>
<keyword evidence="7" id="KW-0106">Calcium</keyword>
<dbReference type="Pfam" id="PF01839">
    <property type="entry name" value="FG-GAP"/>
    <property type="match status" value="2"/>
</dbReference>
<dbReference type="Pfam" id="PF00092">
    <property type="entry name" value="VWA"/>
    <property type="match status" value="1"/>
</dbReference>
<keyword evidence="12" id="KW-0325">Glycoprotein</keyword>
<feature type="non-terminal residue" evidence="16">
    <location>
        <position position="1"/>
    </location>
</feature>
<dbReference type="PANTHER" id="PTHR23220">
    <property type="entry name" value="INTEGRIN ALPHA"/>
    <property type="match status" value="1"/>
</dbReference>
<dbReference type="InterPro" id="IPR028994">
    <property type="entry name" value="Integrin_alpha_N"/>
</dbReference>
<dbReference type="PRINTS" id="PR01185">
    <property type="entry name" value="INTEGRINA"/>
</dbReference>
<evidence type="ECO:0000313" key="17">
    <source>
        <dbReference type="Proteomes" id="UP000534107"/>
    </source>
</evidence>
<proteinExistence type="inferred from homology"/>
<dbReference type="SMART" id="SM00327">
    <property type="entry name" value="VWA"/>
    <property type="match status" value="1"/>
</dbReference>
<evidence type="ECO:0000256" key="9">
    <source>
        <dbReference type="ARBA" id="ARBA00023037"/>
    </source>
</evidence>
<evidence type="ECO:0000256" key="10">
    <source>
        <dbReference type="ARBA" id="ARBA00023136"/>
    </source>
</evidence>
<sequence>PGLCLGFNIDMKQPRFFHGPPEAQFGYKVLQRASGRERWLLVGAPWDSHRRGDLYKCRLGPPSNASCTKANLAAPWLSSHPDHNVHFGMTLLDSKDGGLVACAPLWSQTCGTSVFSTGICARLDGDLRPVESIAPVAQRCSTYMDIVVVLDGSNSIYPWYEVQNFLSNILSKFFIGPGQIQVGVLQYGEKAEHEWDLGRYQTAEEVMEAARNISRQEGRETRTALAIQQACMEAFRPERGARPDARRLLIVVTDGESHDGEELPQALAECERRNITRYAIAVRATPALPPCAQPLCWAQDVTPSPLADTGSPPARCWATTCGDSRTLRISSRRSSTHGYNESSFELEMAQIGFSIHLLEDGILFGTVGAYDWDGAVLEESQRGRIVPPRKAFSKEFPLELKNHAAYLGYSVSSVRLPSGQQLYVAGAPRFQHKGKVILFHMTTTGNVTVTQELTGEQIGSYFGSEVCALDVDGDGVTDVLLVAAPMYLGAQSRETGRVYLYQVGQLLAPAGTLQAKQKPQDSRFGYAMAAVPDLNHDELSDLVVGAPLEDGHRGAIYIYHGSPGSLLPYYKQ</sequence>
<keyword evidence="5" id="KW-0732">Signal</keyword>
<reference evidence="16 17" key="1">
    <citation type="submission" date="2019-09" db="EMBL/GenBank/DDBJ databases">
        <title>Bird 10,000 Genomes (B10K) Project - Family phase.</title>
        <authorList>
            <person name="Zhang G."/>
        </authorList>
    </citation>
    <scope>NUCLEOTIDE SEQUENCE [LARGE SCALE GENOMIC DNA]</scope>
    <source>
        <strain evidence="16">B10K-DU-001-16</strain>
        <tissue evidence="16">Muscle</tissue>
    </source>
</reference>
<keyword evidence="4" id="KW-0479">Metal-binding</keyword>
<evidence type="ECO:0000256" key="12">
    <source>
        <dbReference type="ARBA" id="ARBA00023180"/>
    </source>
</evidence>
<comment type="subcellular location">
    <subcellularLocation>
        <location evidence="1 14">Membrane</location>
        <topology evidence="1 14">Single-pass type I membrane protein</topology>
    </subcellularLocation>
</comment>
<dbReference type="InterPro" id="IPR013517">
    <property type="entry name" value="FG-GAP"/>
</dbReference>
<dbReference type="SUPFAM" id="SSF69318">
    <property type="entry name" value="Integrin alpha N-terminal domain"/>
    <property type="match status" value="1"/>
</dbReference>
<keyword evidence="3" id="KW-0812">Transmembrane</keyword>
<dbReference type="GO" id="GO:0005178">
    <property type="term" value="F:integrin binding"/>
    <property type="evidence" value="ECO:0007669"/>
    <property type="project" value="TreeGrafter"/>
</dbReference>
<dbReference type="InterPro" id="IPR013519">
    <property type="entry name" value="Int_alpha_beta-p"/>
</dbReference>
<dbReference type="AlphaFoldDB" id="A0A7K9I0I0"/>